<dbReference type="Pfam" id="PF13649">
    <property type="entry name" value="Methyltransf_25"/>
    <property type="match status" value="1"/>
</dbReference>
<name>C6CCN7_MUSP7</name>
<dbReference type="GO" id="GO:0008168">
    <property type="term" value="F:methyltransferase activity"/>
    <property type="evidence" value="ECO:0007669"/>
    <property type="project" value="UniProtKB-KW"/>
</dbReference>
<accession>C6CCN7</accession>
<dbReference type="PANTHER" id="PTHR43861">
    <property type="entry name" value="TRANS-ACONITATE 2-METHYLTRANSFERASE-RELATED"/>
    <property type="match status" value="1"/>
</dbReference>
<dbReference type="KEGG" id="dda:Dd703_3113"/>
<evidence type="ECO:0000256" key="1">
    <source>
        <dbReference type="ARBA" id="ARBA00022679"/>
    </source>
</evidence>
<protein>
    <submittedName>
        <fullName evidence="3">Methyltransferase type 11</fullName>
    </submittedName>
</protein>
<dbReference type="eggNOG" id="COG2227">
    <property type="taxonomic scope" value="Bacteria"/>
</dbReference>
<reference evidence="3" key="1">
    <citation type="submission" date="2009-06" db="EMBL/GenBank/DDBJ databases">
        <title>Complete sequence of Dickeya dadantii Ech703.</title>
        <authorList>
            <consortium name="US DOE Joint Genome Institute"/>
            <person name="Lucas S."/>
            <person name="Copeland A."/>
            <person name="Lapidus A."/>
            <person name="Glavina del Rio T."/>
            <person name="Dalin E."/>
            <person name="Tice H."/>
            <person name="Bruce D."/>
            <person name="Goodwin L."/>
            <person name="Pitluck S."/>
            <person name="Chertkov O."/>
            <person name="Brettin T."/>
            <person name="Detter J.C."/>
            <person name="Han C."/>
            <person name="Larimer F."/>
            <person name="Land M."/>
            <person name="Hauser L."/>
            <person name="Kyrpides N."/>
            <person name="Mikhailova N."/>
            <person name="Balakrishnan V."/>
            <person name="Glasner J."/>
            <person name="Perna N.T."/>
        </authorList>
    </citation>
    <scope>NUCLEOTIDE SEQUENCE [LARGE SCALE GENOMIC DNA]</scope>
    <source>
        <strain evidence="3">Ech703</strain>
    </source>
</reference>
<feature type="domain" description="Methyltransferase" evidence="2">
    <location>
        <begin position="58"/>
        <end position="151"/>
    </location>
</feature>
<dbReference type="InterPro" id="IPR041698">
    <property type="entry name" value="Methyltransf_25"/>
</dbReference>
<keyword evidence="4" id="KW-1185">Reference proteome</keyword>
<organism evidence="3 4">
    <name type="scientific">Musicola paradisiaca (strain Ech703)</name>
    <name type="common">Dickeya paradisiaca</name>
    <name type="synonym">Dickeya dadantii</name>
    <dbReference type="NCBI Taxonomy" id="579405"/>
    <lineage>
        <taxon>Bacteria</taxon>
        <taxon>Pseudomonadati</taxon>
        <taxon>Pseudomonadota</taxon>
        <taxon>Gammaproteobacteria</taxon>
        <taxon>Enterobacterales</taxon>
        <taxon>Pectobacteriaceae</taxon>
        <taxon>Musicola</taxon>
    </lineage>
</organism>
<dbReference type="Proteomes" id="UP000002734">
    <property type="component" value="Chromosome"/>
</dbReference>
<dbReference type="CDD" id="cd02440">
    <property type="entry name" value="AdoMet_MTases"/>
    <property type="match status" value="1"/>
</dbReference>
<keyword evidence="1" id="KW-0808">Transferase</keyword>
<proteinExistence type="predicted"/>
<dbReference type="STRING" id="579405.Dd703_3113"/>
<dbReference type="Gene3D" id="3.40.50.150">
    <property type="entry name" value="Vaccinia Virus protein VP39"/>
    <property type="match status" value="1"/>
</dbReference>
<dbReference type="HOGENOM" id="CLU_069129_3_0_6"/>
<evidence type="ECO:0000313" key="4">
    <source>
        <dbReference type="Proteomes" id="UP000002734"/>
    </source>
</evidence>
<dbReference type="GO" id="GO:0032259">
    <property type="term" value="P:methylation"/>
    <property type="evidence" value="ECO:0007669"/>
    <property type="project" value="UniProtKB-KW"/>
</dbReference>
<dbReference type="SUPFAM" id="SSF53335">
    <property type="entry name" value="S-adenosyl-L-methionine-dependent methyltransferases"/>
    <property type="match status" value="1"/>
</dbReference>
<keyword evidence="3" id="KW-0489">Methyltransferase</keyword>
<gene>
    <name evidence="3" type="ordered locus">Dd703_3113</name>
</gene>
<evidence type="ECO:0000313" key="3">
    <source>
        <dbReference type="EMBL" id="ACS86880.1"/>
    </source>
</evidence>
<dbReference type="RefSeq" id="WP_015854780.1">
    <property type="nucleotide sequence ID" value="NC_012880.1"/>
</dbReference>
<dbReference type="AlphaFoldDB" id="C6CCN7"/>
<dbReference type="EMBL" id="CP001654">
    <property type="protein sequence ID" value="ACS86880.1"/>
    <property type="molecule type" value="Genomic_DNA"/>
</dbReference>
<evidence type="ECO:0000259" key="2">
    <source>
        <dbReference type="Pfam" id="PF13649"/>
    </source>
</evidence>
<dbReference type="InterPro" id="IPR029063">
    <property type="entry name" value="SAM-dependent_MTases_sf"/>
</dbReference>
<sequence>MKLYEKGSINIWSDPYIRKQLLCAHINPESDAASRKPDTINTTIDWVLKNRAAPGSLIDFGCGPGLYANEISERGWHVVGIDINEESVEYAERYAASKGLSARYVLGSYLEKLHVGIFDIVTCIYCDFGALTPDDRMSFLENVKSLLTVNGTFVLDVFGEQICQIKSEGRSWSREEEHNFWSESPCYVLTECQHFKEHNVWGEKYVVIPDTGQPFSTVIWTHYFTVESITLLLADSGFNVTEINQDLVQESDFSSSEVIFIRAEKSNPINSVR</sequence>